<gene>
    <name evidence="1" type="ORF">PHYSODRAFT_450206</name>
</gene>
<dbReference type="GeneID" id="20652919"/>
<dbReference type="KEGG" id="psoj:PHYSODRAFT_450206"/>
<feature type="non-terminal residue" evidence="1">
    <location>
        <position position="67"/>
    </location>
</feature>
<dbReference type="RefSeq" id="XP_009532285.1">
    <property type="nucleotide sequence ID" value="XM_009533990.1"/>
</dbReference>
<dbReference type="Proteomes" id="UP000002640">
    <property type="component" value="Unassembled WGS sequence"/>
</dbReference>
<keyword evidence="2" id="KW-1185">Reference proteome</keyword>
<dbReference type="EMBL" id="JH159157">
    <property type="protein sequence ID" value="EGZ11952.1"/>
    <property type="molecule type" value="Genomic_DNA"/>
</dbReference>
<protein>
    <submittedName>
        <fullName evidence="1">Uncharacterized protein</fullName>
    </submittedName>
</protein>
<proteinExistence type="predicted"/>
<name>G4ZY46_PHYSP</name>
<organism evidence="1 2">
    <name type="scientific">Phytophthora sojae (strain P6497)</name>
    <name type="common">Soybean stem and root rot agent</name>
    <name type="synonym">Phytophthora megasperma f. sp. glycines</name>
    <dbReference type="NCBI Taxonomy" id="1094619"/>
    <lineage>
        <taxon>Eukaryota</taxon>
        <taxon>Sar</taxon>
        <taxon>Stramenopiles</taxon>
        <taxon>Oomycota</taxon>
        <taxon>Peronosporomycetes</taxon>
        <taxon>Peronosporales</taxon>
        <taxon>Peronosporaceae</taxon>
        <taxon>Phytophthora</taxon>
    </lineage>
</organism>
<evidence type="ECO:0000313" key="2">
    <source>
        <dbReference type="Proteomes" id="UP000002640"/>
    </source>
</evidence>
<sequence length="67" mass="7398">LAKCEAMASELLAQQPGLIEKDVALDIVGVGIATTPTLAVMEKWHRTIALLHKVRAEISWVRSLRFT</sequence>
<accession>G4ZY46</accession>
<reference evidence="1 2" key="1">
    <citation type="journal article" date="2006" name="Science">
        <title>Phytophthora genome sequences uncover evolutionary origins and mechanisms of pathogenesis.</title>
        <authorList>
            <person name="Tyler B.M."/>
            <person name="Tripathy S."/>
            <person name="Zhang X."/>
            <person name="Dehal P."/>
            <person name="Jiang R.H."/>
            <person name="Aerts A."/>
            <person name="Arredondo F.D."/>
            <person name="Baxter L."/>
            <person name="Bensasson D."/>
            <person name="Beynon J.L."/>
            <person name="Chapman J."/>
            <person name="Damasceno C.M."/>
            <person name="Dorrance A.E."/>
            <person name="Dou D."/>
            <person name="Dickerman A.W."/>
            <person name="Dubchak I.L."/>
            <person name="Garbelotto M."/>
            <person name="Gijzen M."/>
            <person name="Gordon S.G."/>
            <person name="Govers F."/>
            <person name="Grunwald N.J."/>
            <person name="Huang W."/>
            <person name="Ivors K.L."/>
            <person name="Jones R.W."/>
            <person name="Kamoun S."/>
            <person name="Krampis K."/>
            <person name="Lamour K.H."/>
            <person name="Lee M.K."/>
            <person name="McDonald W.H."/>
            <person name="Medina M."/>
            <person name="Meijer H.J."/>
            <person name="Nordberg E.K."/>
            <person name="Maclean D.J."/>
            <person name="Ospina-Giraldo M.D."/>
            <person name="Morris P.F."/>
            <person name="Phuntumart V."/>
            <person name="Putnam N.H."/>
            <person name="Rash S."/>
            <person name="Rose J.K."/>
            <person name="Sakihama Y."/>
            <person name="Salamov A.A."/>
            <person name="Savidor A."/>
            <person name="Scheuring C.F."/>
            <person name="Smith B.M."/>
            <person name="Sobral B.W."/>
            <person name="Terry A."/>
            <person name="Torto-Alalibo T.A."/>
            <person name="Win J."/>
            <person name="Xu Z."/>
            <person name="Zhang H."/>
            <person name="Grigoriev I.V."/>
            <person name="Rokhsar D.S."/>
            <person name="Boore J.L."/>
        </authorList>
    </citation>
    <scope>NUCLEOTIDE SEQUENCE [LARGE SCALE GENOMIC DNA]</scope>
    <source>
        <strain evidence="1 2">P6497</strain>
    </source>
</reference>
<feature type="non-terminal residue" evidence="1">
    <location>
        <position position="1"/>
    </location>
</feature>
<dbReference type="InParanoid" id="G4ZY46"/>
<evidence type="ECO:0000313" key="1">
    <source>
        <dbReference type="EMBL" id="EGZ11952.1"/>
    </source>
</evidence>
<dbReference type="AlphaFoldDB" id="G4ZY46"/>